<dbReference type="Pfam" id="PF00015">
    <property type="entry name" value="MCPsignal"/>
    <property type="match status" value="1"/>
</dbReference>
<keyword evidence="4 11" id="KW-0812">Transmembrane</keyword>
<dbReference type="Proteomes" id="UP000070456">
    <property type="component" value="Unassembled WGS sequence"/>
</dbReference>
<evidence type="ECO:0000256" key="5">
    <source>
        <dbReference type="ARBA" id="ARBA00022989"/>
    </source>
</evidence>
<dbReference type="PANTHER" id="PTHR32089:SF114">
    <property type="entry name" value="METHYL-ACCEPTING CHEMOTAXIS PROTEIN MCPB"/>
    <property type="match status" value="1"/>
</dbReference>
<evidence type="ECO:0000256" key="9">
    <source>
        <dbReference type="PROSITE-ProRule" id="PRU00284"/>
    </source>
</evidence>
<dbReference type="GO" id="GO:0005886">
    <property type="term" value="C:plasma membrane"/>
    <property type="evidence" value="ECO:0007669"/>
    <property type="project" value="UniProtKB-SubCell"/>
</dbReference>
<dbReference type="PROSITE" id="PS50885">
    <property type="entry name" value="HAMP"/>
    <property type="match status" value="1"/>
</dbReference>
<evidence type="ECO:0000256" key="11">
    <source>
        <dbReference type="SAM" id="Phobius"/>
    </source>
</evidence>
<gene>
    <name evidence="14" type="primary">mcpB_2</name>
    <name evidence="14" type="ORF">AN619_16800</name>
</gene>
<evidence type="ECO:0000259" key="12">
    <source>
        <dbReference type="PROSITE" id="PS50111"/>
    </source>
</evidence>
<dbReference type="CDD" id="cd06225">
    <property type="entry name" value="HAMP"/>
    <property type="match status" value="1"/>
</dbReference>
<dbReference type="CDD" id="cd12912">
    <property type="entry name" value="PDC2_MCP_like"/>
    <property type="match status" value="1"/>
</dbReference>
<evidence type="ECO:0000256" key="3">
    <source>
        <dbReference type="ARBA" id="ARBA00022500"/>
    </source>
</evidence>
<feature type="domain" description="Methyl-accepting transducer" evidence="12">
    <location>
        <begin position="392"/>
        <end position="628"/>
    </location>
</feature>
<keyword evidence="5 11" id="KW-1133">Transmembrane helix</keyword>
<dbReference type="CDD" id="cd11386">
    <property type="entry name" value="MCP_signal"/>
    <property type="match status" value="1"/>
</dbReference>
<dbReference type="CDD" id="cd12914">
    <property type="entry name" value="PDC1_DGC_like"/>
    <property type="match status" value="1"/>
</dbReference>
<dbReference type="AlphaFoldDB" id="A0A140L4R3"/>
<dbReference type="SUPFAM" id="SSF58104">
    <property type="entry name" value="Methyl-accepting chemotaxis protein (MCP) signaling domain"/>
    <property type="match status" value="1"/>
</dbReference>
<accession>A0A140L4R3</accession>
<dbReference type="Pfam" id="PF00672">
    <property type="entry name" value="HAMP"/>
    <property type="match status" value="1"/>
</dbReference>
<dbReference type="SMART" id="SM00304">
    <property type="entry name" value="HAMP"/>
    <property type="match status" value="1"/>
</dbReference>
<comment type="subcellular location">
    <subcellularLocation>
        <location evidence="1">Cell membrane</location>
        <topology evidence="1">Multi-pass membrane protein</topology>
    </subcellularLocation>
</comment>
<dbReference type="InterPro" id="IPR004089">
    <property type="entry name" value="MCPsignal_dom"/>
</dbReference>
<dbReference type="RefSeq" id="WP_068556274.1">
    <property type="nucleotide sequence ID" value="NZ_LOEE01000033.1"/>
</dbReference>
<evidence type="ECO:0000256" key="8">
    <source>
        <dbReference type="ARBA" id="ARBA00029447"/>
    </source>
</evidence>
<evidence type="ECO:0000259" key="13">
    <source>
        <dbReference type="PROSITE" id="PS50885"/>
    </source>
</evidence>
<dbReference type="Gene3D" id="3.30.450.20">
    <property type="entry name" value="PAS domain"/>
    <property type="match status" value="1"/>
</dbReference>
<dbReference type="Pfam" id="PF02743">
    <property type="entry name" value="dCache_1"/>
    <property type="match status" value="1"/>
</dbReference>
<dbReference type="InterPro" id="IPR029151">
    <property type="entry name" value="Sensor-like_sf"/>
</dbReference>
<dbReference type="GO" id="GO:0006935">
    <property type="term" value="P:chemotaxis"/>
    <property type="evidence" value="ECO:0007669"/>
    <property type="project" value="UniProtKB-KW"/>
</dbReference>
<feature type="region of interest" description="Disordered" evidence="10">
    <location>
        <begin position="696"/>
        <end position="748"/>
    </location>
</feature>
<keyword evidence="15" id="KW-1185">Reference proteome</keyword>
<dbReference type="SUPFAM" id="SSF103190">
    <property type="entry name" value="Sensory domain-like"/>
    <property type="match status" value="1"/>
</dbReference>
<feature type="compositionally biased region" description="Acidic residues" evidence="10">
    <location>
        <begin position="711"/>
        <end position="720"/>
    </location>
</feature>
<evidence type="ECO:0000256" key="10">
    <source>
        <dbReference type="SAM" id="MobiDB-lite"/>
    </source>
</evidence>
<dbReference type="InterPro" id="IPR033479">
    <property type="entry name" value="dCache_1"/>
</dbReference>
<dbReference type="PROSITE" id="PS50111">
    <property type="entry name" value="CHEMOTAXIS_TRANSDUC_2"/>
    <property type="match status" value="1"/>
</dbReference>
<evidence type="ECO:0000256" key="6">
    <source>
        <dbReference type="ARBA" id="ARBA00023136"/>
    </source>
</evidence>
<dbReference type="SMART" id="SM00283">
    <property type="entry name" value="MA"/>
    <property type="match status" value="1"/>
</dbReference>
<evidence type="ECO:0000256" key="7">
    <source>
        <dbReference type="ARBA" id="ARBA00023224"/>
    </source>
</evidence>
<keyword evidence="7 9" id="KW-0807">Transducer</keyword>
<evidence type="ECO:0000313" key="15">
    <source>
        <dbReference type="Proteomes" id="UP000070456"/>
    </source>
</evidence>
<reference evidence="14 15" key="1">
    <citation type="submission" date="2015-12" db="EMBL/GenBank/DDBJ databases">
        <title>Draft genome sequence of the thermoanaerobe Thermotalea metallivorans, an isolate from the runoff channel of the Great Artesian Basin, Australia.</title>
        <authorList>
            <person name="Patel B.K."/>
        </authorList>
    </citation>
    <scope>NUCLEOTIDE SEQUENCE [LARGE SCALE GENOMIC DNA]</scope>
    <source>
        <strain evidence="14 15">B2-1</strain>
    </source>
</reference>
<organism evidence="14 15">
    <name type="scientific">Thermotalea metallivorans</name>
    <dbReference type="NCBI Taxonomy" id="520762"/>
    <lineage>
        <taxon>Bacteria</taxon>
        <taxon>Bacillati</taxon>
        <taxon>Bacillota</taxon>
        <taxon>Clostridia</taxon>
        <taxon>Peptostreptococcales</taxon>
        <taxon>Thermotaleaceae</taxon>
        <taxon>Thermotalea</taxon>
    </lineage>
</organism>
<comment type="caution">
    <text evidence="14">The sequence shown here is derived from an EMBL/GenBank/DDBJ whole genome shotgun (WGS) entry which is preliminary data.</text>
</comment>
<keyword evidence="3" id="KW-0145">Chemotaxis</keyword>
<keyword evidence="6 11" id="KW-0472">Membrane</keyword>
<dbReference type="EMBL" id="LOEE01000033">
    <property type="protein sequence ID" value="KXG75538.1"/>
    <property type="molecule type" value="Genomic_DNA"/>
</dbReference>
<evidence type="ECO:0000256" key="1">
    <source>
        <dbReference type="ARBA" id="ARBA00004651"/>
    </source>
</evidence>
<dbReference type="Gene3D" id="1.10.287.950">
    <property type="entry name" value="Methyl-accepting chemotaxis protein"/>
    <property type="match status" value="1"/>
</dbReference>
<protein>
    <submittedName>
        <fullName evidence="14">Methyl-accepting chemotaxis protein McpB</fullName>
    </submittedName>
</protein>
<evidence type="ECO:0000313" key="14">
    <source>
        <dbReference type="EMBL" id="KXG75538.1"/>
    </source>
</evidence>
<evidence type="ECO:0000256" key="2">
    <source>
        <dbReference type="ARBA" id="ARBA00022475"/>
    </source>
</evidence>
<feature type="compositionally biased region" description="Acidic residues" evidence="10">
    <location>
        <begin position="726"/>
        <end position="748"/>
    </location>
</feature>
<proteinExistence type="inferred from homology"/>
<sequence length="769" mass="84745">MKLVKLKKKEEKKGQMGVQWKSKMAVQLAAVIVLIIAIAVTAIGTINYRSDIRDLLENKKEANKIMAKVVALQADLYITSSMETMRTLIATVNFETLDEYGKNTTLGKMASVNVQFKSVYMTDMGGNVLASTNYRRDNGKNYKDTIWFKEAAAGRTYVSDTFIDEDSKMPVITIAMPIENIVSGQTGVMAADLRLDRLFYLTKDMKIGETGYSYIVDKKGNIIAHPQFKEKVLTKYNALEKGIKGVVSVIEGKSDVEIYEDTEGQKVVGGYAPVPSTKWGILVEQQYREITEQGRIALWRTIVISLAVILFGLLASVLFARAFTKPITDMLKVVNKIKTGDLTERIKVNTTNEIGLLQKAFNDMTASLAQLIQDVSRLSGQINSSAKALESNAQLTAEAANDITMAIHEVVSGTEKQIHSVERSTQAVSQMIEGVRSVSDNAAEILKSSSYASELARNGAENIEEIIKTMKSIDETVGESAVLIKELSIHTYKIGDIVQLIKQISDQTNLLALNAAIEAARAGEHGRGFAVVAEEVRKLAEQSAKASANIVELIKKIEQETDRVVKTMECSLEGVKNGTKVVSGTTRSFHEIIQETQKVAHEVESFTAAIEELTAGMDLVEHSMTEVNHVSQSTAASTQIVLASTQEQDNAIREITDFIGGLSQMVHNLEQLIQRFNTGHGEASDRAVDDYGIEREQQETEDSMEKKEVGETEDTAEIQEENTVSDGEEVPFGESGEELDPPVEEHDAWEEDVEFDLEGERRETDAAGQ</sequence>
<comment type="similarity">
    <text evidence="8">Belongs to the methyl-accepting chemotaxis (MCP) protein family.</text>
</comment>
<dbReference type="PANTHER" id="PTHR32089">
    <property type="entry name" value="METHYL-ACCEPTING CHEMOTAXIS PROTEIN MCPB"/>
    <property type="match status" value="1"/>
</dbReference>
<name>A0A140L4R3_9FIRM</name>
<dbReference type="STRING" id="520762.AN619_16800"/>
<evidence type="ECO:0000256" key="4">
    <source>
        <dbReference type="ARBA" id="ARBA00022692"/>
    </source>
</evidence>
<dbReference type="InterPro" id="IPR003660">
    <property type="entry name" value="HAMP_dom"/>
</dbReference>
<keyword evidence="2" id="KW-1003">Cell membrane</keyword>
<feature type="domain" description="HAMP" evidence="13">
    <location>
        <begin position="321"/>
        <end position="373"/>
    </location>
</feature>
<dbReference type="GO" id="GO:0007165">
    <property type="term" value="P:signal transduction"/>
    <property type="evidence" value="ECO:0007669"/>
    <property type="project" value="UniProtKB-KW"/>
</dbReference>
<feature type="transmembrane region" description="Helical" evidence="11">
    <location>
        <begin position="297"/>
        <end position="320"/>
    </location>
</feature>
<feature type="compositionally biased region" description="Basic and acidic residues" evidence="10">
    <location>
        <begin position="696"/>
        <end position="710"/>
    </location>
</feature>